<evidence type="ECO:0000256" key="1">
    <source>
        <dbReference type="ARBA" id="ARBA00004781"/>
    </source>
</evidence>
<dbReference type="InterPro" id="IPR036291">
    <property type="entry name" value="NAD(P)-bd_dom_sf"/>
</dbReference>
<evidence type="ECO:0000256" key="5">
    <source>
        <dbReference type="ARBA" id="ARBA00048200"/>
    </source>
</evidence>
<feature type="domain" description="RmlD-like substrate binding" evidence="7">
    <location>
        <begin position="10"/>
        <end position="296"/>
    </location>
</feature>
<name>A0A1Y6IVC1_9VIBR</name>
<comment type="catalytic activity">
    <reaction evidence="5 6">
        <text>dTDP-beta-L-rhamnose + NADP(+) = dTDP-4-dehydro-beta-L-rhamnose + NADPH + H(+)</text>
        <dbReference type="Rhea" id="RHEA:21796"/>
        <dbReference type="ChEBI" id="CHEBI:15378"/>
        <dbReference type="ChEBI" id="CHEBI:57510"/>
        <dbReference type="ChEBI" id="CHEBI:57783"/>
        <dbReference type="ChEBI" id="CHEBI:58349"/>
        <dbReference type="ChEBI" id="CHEBI:62830"/>
        <dbReference type="EC" id="1.1.1.133"/>
    </reaction>
</comment>
<dbReference type="EMBL" id="FXXI01000001">
    <property type="protein sequence ID" value="SMR99993.1"/>
    <property type="molecule type" value="Genomic_DNA"/>
</dbReference>
<dbReference type="NCBIfam" id="TIGR01214">
    <property type="entry name" value="rmlD"/>
    <property type="match status" value="1"/>
</dbReference>
<dbReference type="InterPro" id="IPR005913">
    <property type="entry name" value="dTDP_dehydrorham_reduct"/>
</dbReference>
<comment type="similarity">
    <text evidence="2 6">Belongs to the dTDP-4-dehydrorhamnose reductase family.</text>
</comment>
<dbReference type="GO" id="GO:0019305">
    <property type="term" value="P:dTDP-rhamnose biosynthetic process"/>
    <property type="evidence" value="ECO:0007669"/>
    <property type="project" value="UniProtKB-UniPathway"/>
</dbReference>
<dbReference type="GO" id="GO:0008831">
    <property type="term" value="F:dTDP-4-dehydrorhamnose reductase activity"/>
    <property type="evidence" value="ECO:0007669"/>
    <property type="project" value="UniProtKB-EC"/>
</dbReference>
<keyword evidence="6 8" id="KW-0560">Oxidoreductase</keyword>
<sequence length="301" mass="33788">MKKVNSETEMRILVTGSSGQVGQSLVQQLQERQIDFLALNHKMLDITDTKAVLRTVSEYTPTVIINAAAYTAVDKAEEEIDLAYKVNCEGAKVLAEAARSVDASILHISTDYVFSGDKTDEYQENDITEPQGVYGKSKLAGELAVIRSCEKHIILRTSWVFGEYGHNFVKTMLRLAQEKDTLGIVNDQWGAPTYAGDIASALLTIAEAIYHDRPVSYGVYHFSGHPYVTWFEFASSIFHHAQEKGMLRCIPHLNPLTTEQFPTKAKRPANSRLSMTKIYREFGITASDWKSALQRIQDYKI</sequence>
<dbReference type="UniPathway" id="UPA00124"/>
<dbReference type="PANTHER" id="PTHR10491">
    <property type="entry name" value="DTDP-4-DEHYDRORHAMNOSE REDUCTASE"/>
    <property type="match status" value="1"/>
</dbReference>
<comment type="cofactor">
    <cofactor evidence="6">
        <name>Mg(2+)</name>
        <dbReference type="ChEBI" id="CHEBI:18420"/>
    </cofactor>
    <text evidence="6">Binds 1 Mg(2+) ion per monomer.</text>
</comment>
<evidence type="ECO:0000259" key="7">
    <source>
        <dbReference type="Pfam" id="PF04321"/>
    </source>
</evidence>
<dbReference type="CDD" id="cd05254">
    <property type="entry name" value="dTDP_HR_like_SDR_e"/>
    <property type="match status" value="1"/>
</dbReference>
<dbReference type="Gene3D" id="3.90.25.10">
    <property type="entry name" value="UDP-galactose 4-epimerase, domain 1"/>
    <property type="match status" value="1"/>
</dbReference>
<comment type="function">
    <text evidence="6">Catalyzes the reduction of dTDP-6-deoxy-L-lyxo-4-hexulose to yield dTDP-L-rhamnose.</text>
</comment>
<dbReference type="EC" id="1.1.1.133" evidence="3 6"/>
<evidence type="ECO:0000313" key="9">
    <source>
        <dbReference type="Proteomes" id="UP000196125"/>
    </source>
</evidence>
<dbReference type="AlphaFoldDB" id="A0A1Y6IVC1"/>
<dbReference type="Proteomes" id="UP000196125">
    <property type="component" value="Unassembled WGS sequence"/>
</dbReference>
<evidence type="ECO:0000256" key="4">
    <source>
        <dbReference type="ARBA" id="ARBA00017099"/>
    </source>
</evidence>
<dbReference type="PANTHER" id="PTHR10491:SF4">
    <property type="entry name" value="METHIONINE ADENOSYLTRANSFERASE 2 SUBUNIT BETA"/>
    <property type="match status" value="1"/>
</dbReference>
<organism evidence="8 9">
    <name type="scientific">Vibrio mangrovi</name>
    <dbReference type="NCBI Taxonomy" id="474394"/>
    <lineage>
        <taxon>Bacteria</taxon>
        <taxon>Pseudomonadati</taxon>
        <taxon>Pseudomonadota</taxon>
        <taxon>Gammaproteobacteria</taxon>
        <taxon>Vibrionales</taxon>
        <taxon>Vibrionaceae</taxon>
        <taxon>Vibrio</taxon>
    </lineage>
</organism>
<dbReference type="InterPro" id="IPR029903">
    <property type="entry name" value="RmlD-like-bd"/>
</dbReference>
<protein>
    <recommendedName>
        <fullName evidence="4 6">dTDP-4-dehydrorhamnose reductase</fullName>
        <ecNumber evidence="3 6">1.1.1.133</ecNumber>
    </recommendedName>
</protein>
<accession>A0A1Y6IVC1</accession>
<reference evidence="8 9" key="1">
    <citation type="submission" date="2017-05" db="EMBL/GenBank/DDBJ databases">
        <authorList>
            <person name="Song R."/>
            <person name="Chenine A.L."/>
            <person name="Ruprecht R.M."/>
        </authorList>
    </citation>
    <scope>NUCLEOTIDE SEQUENCE [LARGE SCALE GENOMIC DNA]</scope>
    <source>
        <strain evidence="8 9">CECT 7927</strain>
    </source>
</reference>
<dbReference type="Pfam" id="PF04321">
    <property type="entry name" value="RmlD_sub_bind"/>
    <property type="match status" value="1"/>
</dbReference>
<dbReference type="Gene3D" id="3.40.50.720">
    <property type="entry name" value="NAD(P)-binding Rossmann-like Domain"/>
    <property type="match status" value="1"/>
</dbReference>
<dbReference type="UniPathway" id="UPA00281"/>
<gene>
    <name evidence="8" type="primary">rmlD</name>
    <name evidence="8" type="ORF">VIM7927_01231</name>
</gene>
<evidence type="ECO:0000313" key="8">
    <source>
        <dbReference type="EMBL" id="SMR99993.1"/>
    </source>
</evidence>
<comment type="pathway">
    <text evidence="1 6">Carbohydrate biosynthesis; dTDP-L-rhamnose biosynthesis.</text>
</comment>
<evidence type="ECO:0000256" key="3">
    <source>
        <dbReference type="ARBA" id="ARBA00012929"/>
    </source>
</evidence>
<dbReference type="FunFam" id="3.40.50.720:FF:000159">
    <property type="entry name" value="dTDP-4-dehydrorhamnose reductase"/>
    <property type="match status" value="1"/>
</dbReference>
<dbReference type="GO" id="GO:0009243">
    <property type="term" value="P:O antigen biosynthetic process"/>
    <property type="evidence" value="ECO:0007669"/>
    <property type="project" value="UniProtKB-UniPathway"/>
</dbReference>
<keyword evidence="6" id="KW-0521">NADP</keyword>
<evidence type="ECO:0000256" key="6">
    <source>
        <dbReference type="RuleBase" id="RU364082"/>
    </source>
</evidence>
<dbReference type="SUPFAM" id="SSF51735">
    <property type="entry name" value="NAD(P)-binding Rossmann-fold domains"/>
    <property type="match status" value="1"/>
</dbReference>
<proteinExistence type="inferred from homology"/>
<evidence type="ECO:0000256" key="2">
    <source>
        <dbReference type="ARBA" id="ARBA00010944"/>
    </source>
</evidence>